<dbReference type="NCBIfam" id="NF003819">
    <property type="entry name" value="PRK05412.1"/>
    <property type="match status" value="1"/>
</dbReference>
<dbReference type="Proteomes" id="UP000176651">
    <property type="component" value="Unassembled WGS sequence"/>
</dbReference>
<dbReference type="InterPro" id="IPR035570">
    <property type="entry name" value="UPF0234_N"/>
</dbReference>
<dbReference type="Pfam" id="PF04461">
    <property type="entry name" value="YajQ"/>
    <property type="match status" value="1"/>
</dbReference>
<dbReference type="InterPro" id="IPR036183">
    <property type="entry name" value="YajQ-like_sf"/>
</dbReference>
<evidence type="ECO:0000256" key="1">
    <source>
        <dbReference type="ARBA" id="ARBA00022741"/>
    </source>
</evidence>
<evidence type="ECO:0000256" key="3">
    <source>
        <dbReference type="HAMAP-Rule" id="MF_00632"/>
    </source>
</evidence>
<dbReference type="STRING" id="1798535.A2V68_00550"/>
<dbReference type="HAMAP" id="MF_00632">
    <property type="entry name" value="UPF0234"/>
    <property type="match status" value="1"/>
</dbReference>
<name>A0A1F4NRW6_UNCK3</name>
<dbReference type="GO" id="GO:0005829">
    <property type="term" value="C:cytosol"/>
    <property type="evidence" value="ECO:0007669"/>
    <property type="project" value="TreeGrafter"/>
</dbReference>
<evidence type="ECO:0000313" key="4">
    <source>
        <dbReference type="EMBL" id="OGB74245.1"/>
    </source>
</evidence>
<reference evidence="4 5" key="1">
    <citation type="journal article" date="2016" name="Nat. Commun.">
        <title>Thousands of microbial genomes shed light on interconnected biogeochemical processes in an aquifer system.</title>
        <authorList>
            <person name="Anantharaman K."/>
            <person name="Brown C.T."/>
            <person name="Hug L.A."/>
            <person name="Sharon I."/>
            <person name="Castelle C.J."/>
            <person name="Probst A.J."/>
            <person name="Thomas B.C."/>
            <person name="Singh A."/>
            <person name="Wilkins M.J."/>
            <person name="Karaoz U."/>
            <person name="Brodie E.L."/>
            <person name="Williams K.H."/>
            <person name="Hubbard S.S."/>
            <person name="Banfield J.F."/>
        </authorList>
    </citation>
    <scope>NUCLEOTIDE SEQUENCE [LARGE SCALE GENOMIC DNA]</scope>
</reference>
<dbReference type="InterPro" id="IPR035571">
    <property type="entry name" value="UPF0234-like_C"/>
</dbReference>
<dbReference type="SUPFAM" id="SSF89963">
    <property type="entry name" value="YajQ-like"/>
    <property type="match status" value="2"/>
</dbReference>
<comment type="function">
    <text evidence="3">Nucleotide-binding protein.</text>
</comment>
<evidence type="ECO:0000313" key="5">
    <source>
        <dbReference type="Proteomes" id="UP000176651"/>
    </source>
</evidence>
<dbReference type="EMBL" id="META01000003">
    <property type="protein sequence ID" value="OGB74245.1"/>
    <property type="molecule type" value="Genomic_DNA"/>
</dbReference>
<dbReference type="PANTHER" id="PTHR30476">
    <property type="entry name" value="UPF0234 PROTEIN YAJQ"/>
    <property type="match status" value="1"/>
</dbReference>
<protein>
    <recommendedName>
        <fullName evidence="3">Nucleotide-binding protein A2V68_00550</fullName>
    </recommendedName>
</protein>
<dbReference type="AlphaFoldDB" id="A0A1F4NRW6"/>
<dbReference type="InterPro" id="IPR007551">
    <property type="entry name" value="YajQ/Smlt4090-like"/>
</dbReference>
<evidence type="ECO:0000256" key="2">
    <source>
        <dbReference type="ARBA" id="ARBA00093450"/>
    </source>
</evidence>
<dbReference type="CDD" id="cd11740">
    <property type="entry name" value="YajQ_like"/>
    <property type="match status" value="1"/>
</dbReference>
<dbReference type="Gene3D" id="3.30.70.990">
    <property type="entry name" value="YajQ-like, domain 2"/>
    <property type="match status" value="1"/>
</dbReference>
<keyword evidence="1 3" id="KW-0547">Nucleotide-binding</keyword>
<dbReference type="Gene3D" id="3.30.70.860">
    <property type="match status" value="1"/>
</dbReference>
<comment type="caution">
    <text evidence="4">The sequence shown here is derived from an EMBL/GenBank/DDBJ whole genome shotgun (WGS) entry which is preliminary data.</text>
</comment>
<comment type="similarity">
    <text evidence="2 3">Belongs to the YajQ family.</text>
</comment>
<proteinExistence type="inferred from homology"/>
<dbReference type="PANTHER" id="PTHR30476:SF0">
    <property type="entry name" value="UPF0234 PROTEIN YAJQ"/>
    <property type="match status" value="1"/>
</dbReference>
<dbReference type="GO" id="GO:0000166">
    <property type="term" value="F:nucleotide binding"/>
    <property type="evidence" value="ECO:0007669"/>
    <property type="project" value="UniProtKB-UniRule"/>
</dbReference>
<organism evidence="4 5">
    <name type="scientific">candidate division Kazan bacterium RBG_13_50_9</name>
    <dbReference type="NCBI Taxonomy" id="1798535"/>
    <lineage>
        <taxon>Bacteria</taxon>
        <taxon>Bacteria division Kazan-3B-28</taxon>
    </lineage>
</organism>
<gene>
    <name evidence="4" type="ORF">A2V68_00550</name>
</gene>
<accession>A0A1F4NRW6</accession>
<sequence>MAVEFSFDIVSEIDWQELNNALDQTRKEIAARYDFKDVPVEIKVEDKQLVVLVPDEYKLRAVMDIIQSKLIRRGLDLRILGEEKRESASGGSLRSTVKLVEGIDAEYAKTINKLIRQELPKLKAVIQGPTIRVSSKSKDELQAVIGLLRGSSTVKIPLQFTNYR</sequence>